<dbReference type="GO" id="GO:0016887">
    <property type="term" value="F:ATP hydrolysis activity"/>
    <property type="evidence" value="ECO:0007669"/>
    <property type="project" value="InterPro"/>
</dbReference>
<dbReference type="CDD" id="cd03225">
    <property type="entry name" value="ABC_cobalt_CbiO_domain1"/>
    <property type="match status" value="1"/>
</dbReference>
<protein>
    <submittedName>
        <fullName evidence="6">ABC transporter ATP-binding protein</fullName>
    </submittedName>
</protein>
<dbReference type="EMBL" id="CP073581">
    <property type="protein sequence ID" value="QUJ75844.1"/>
    <property type="molecule type" value="Genomic_DNA"/>
</dbReference>
<sequence>MPDPLIDLDAVRVSREGRVTLDDVSLRSDARRIGVLGRNGSGKTTLARVIAGLQEVEDGRVRIAGIDVARDRRGALGAVGILFQNPDSQIIFPAVGEELAFGLTQLGAGDVPNRVAEILAQFGRSDWHDAAIHRLSQGQKQLVCLMAVLAMAPRVIVLDEPFAGLDIPTAMHLRRVLEGIDATLVQITHDPASVADYEALIWLDGGRVQAQGGAEVARAYAERMAQIGAGDDLTHLSG</sequence>
<dbReference type="InterPro" id="IPR050095">
    <property type="entry name" value="ECF_ABC_transporter_ATP-bd"/>
</dbReference>
<dbReference type="SMART" id="SM00382">
    <property type="entry name" value="AAA"/>
    <property type="match status" value="1"/>
</dbReference>
<dbReference type="Proteomes" id="UP000683291">
    <property type="component" value="Chromosome 1"/>
</dbReference>
<dbReference type="RefSeq" id="WP_212704044.1">
    <property type="nucleotide sequence ID" value="NZ_CP073581.1"/>
</dbReference>
<dbReference type="GO" id="GO:0042626">
    <property type="term" value="F:ATPase-coupled transmembrane transporter activity"/>
    <property type="evidence" value="ECO:0007669"/>
    <property type="project" value="TreeGrafter"/>
</dbReference>
<dbReference type="InterPro" id="IPR003593">
    <property type="entry name" value="AAA+_ATPase"/>
</dbReference>
<name>A0A975PLM5_9RHOB</name>
<dbReference type="InterPro" id="IPR003439">
    <property type="entry name" value="ABC_transporter-like_ATP-bd"/>
</dbReference>
<gene>
    <name evidence="6" type="ORF">KDD17_12980</name>
</gene>
<keyword evidence="2" id="KW-0813">Transport</keyword>
<dbReference type="GO" id="GO:0043190">
    <property type="term" value="C:ATP-binding cassette (ABC) transporter complex"/>
    <property type="evidence" value="ECO:0007669"/>
    <property type="project" value="TreeGrafter"/>
</dbReference>
<evidence type="ECO:0000256" key="4">
    <source>
        <dbReference type="ARBA" id="ARBA00022840"/>
    </source>
</evidence>
<evidence type="ECO:0000259" key="5">
    <source>
        <dbReference type="PROSITE" id="PS50893"/>
    </source>
</evidence>
<evidence type="ECO:0000256" key="3">
    <source>
        <dbReference type="ARBA" id="ARBA00022741"/>
    </source>
</evidence>
<dbReference type="PROSITE" id="PS50893">
    <property type="entry name" value="ABC_TRANSPORTER_2"/>
    <property type="match status" value="1"/>
</dbReference>
<dbReference type="AlphaFoldDB" id="A0A975PLM5"/>
<organism evidence="6 7">
    <name type="scientific">Sulfitobacter albidus</name>
    <dbReference type="NCBI Taxonomy" id="2829501"/>
    <lineage>
        <taxon>Bacteria</taxon>
        <taxon>Pseudomonadati</taxon>
        <taxon>Pseudomonadota</taxon>
        <taxon>Alphaproteobacteria</taxon>
        <taxon>Rhodobacterales</taxon>
        <taxon>Roseobacteraceae</taxon>
        <taxon>Sulfitobacter</taxon>
    </lineage>
</organism>
<dbReference type="PANTHER" id="PTHR43553:SF24">
    <property type="entry name" value="ENERGY-COUPLING FACTOR TRANSPORTER ATP-BINDING PROTEIN ECFA1"/>
    <property type="match status" value="1"/>
</dbReference>
<evidence type="ECO:0000256" key="2">
    <source>
        <dbReference type="ARBA" id="ARBA00022448"/>
    </source>
</evidence>
<reference evidence="6" key="1">
    <citation type="submission" date="2021-04" db="EMBL/GenBank/DDBJ databases">
        <title>Complete genome sequence for Sulfitobacter sp. strain JK7-1.</title>
        <authorList>
            <person name="Park S.-J."/>
        </authorList>
    </citation>
    <scope>NUCLEOTIDE SEQUENCE</scope>
    <source>
        <strain evidence="6">JK7-1</strain>
    </source>
</reference>
<dbReference type="GO" id="GO:0005524">
    <property type="term" value="F:ATP binding"/>
    <property type="evidence" value="ECO:0007669"/>
    <property type="project" value="UniProtKB-KW"/>
</dbReference>
<dbReference type="KEGG" id="sual:KDD17_12980"/>
<accession>A0A975PLM5</accession>
<dbReference type="InterPro" id="IPR027417">
    <property type="entry name" value="P-loop_NTPase"/>
</dbReference>
<proteinExistence type="inferred from homology"/>
<feature type="domain" description="ABC transporter" evidence="5">
    <location>
        <begin position="6"/>
        <end position="230"/>
    </location>
</feature>
<evidence type="ECO:0000256" key="1">
    <source>
        <dbReference type="ARBA" id="ARBA00005417"/>
    </source>
</evidence>
<dbReference type="SUPFAM" id="SSF52540">
    <property type="entry name" value="P-loop containing nucleoside triphosphate hydrolases"/>
    <property type="match status" value="1"/>
</dbReference>
<keyword evidence="7" id="KW-1185">Reference proteome</keyword>
<keyword evidence="4 6" id="KW-0067">ATP-binding</keyword>
<evidence type="ECO:0000313" key="7">
    <source>
        <dbReference type="Proteomes" id="UP000683291"/>
    </source>
</evidence>
<dbReference type="Gene3D" id="3.40.50.300">
    <property type="entry name" value="P-loop containing nucleotide triphosphate hydrolases"/>
    <property type="match status" value="1"/>
</dbReference>
<keyword evidence="3" id="KW-0547">Nucleotide-binding</keyword>
<dbReference type="Pfam" id="PF00005">
    <property type="entry name" value="ABC_tran"/>
    <property type="match status" value="1"/>
</dbReference>
<dbReference type="PANTHER" id="PTHR43553">
    <property type="entry name" value="HEAVY METAL TRANSPORTER"/>
    <property type="match status" value="1"/>
</dbReference>
<comment type="similarity">
    <text evidence="1">Belongs to the ABC transporter superfamily.</text>
</comment>
<dbReference type="InterPro" id="IPR015856">
    <property type="entry name" value="ABC_transpr_CbiO/EcfA_su"/>
</dbReference>
<evidence type="ECO:0000313" key="6">
    <source>
        <dbReference type="EMBL" id="QUJ75844.1"/>
    </source>
</evidence>